<keyword evidence="3 12" id="KW-0479">Metal-binding</keyword>
<dbReference type="Pfam" id="PF00270">
    <property type="entry name" value="DEAD"/>
    <property type="match status" value="1"/>
</dbReference>
<dbReference type="Pfam" id="PF18074">
    <property type="entry name" value="PriA_C"/>
    <property type="match status" value="1"/>
</dbReference>
<dbReference type="PROSITE" id="PS51192">
    <property type="entry name" value="HELICASE_ATP_BIND_1"/>
    <property type="match status" value="1"/>
</dbReference>
<dbReference type="GO" id="GO:0008270">
    <property type="term" value="F:zinc ion binding"/>
    <property type="evidence" value="ECO:0007669"/>
    <property type="project" value="UniProtKB-UniRule"/>
</dbReference>
<feature type="binding site" evidence="12">
    <location>
        <position position="526"/>
    </location>
    <ligand>
        <name>Zn(2+)</name>
        <dbReference type="ChEBI" id="CHEBI:29105"/>
        <label>1</label>
    </ligand>
</feature>
<comment type="cofactor">
    <cofactor evidence="12">
        <name>Zn(2+)</name>
        <dbReference type="ChEBI" id="CHEBI:29105"/>
    </cofactor>
    <text evidence="12">Binds 2 zinc ions per subunit.</text>
</comment>
<evidence type="ECO:0000256" key="6">
    <source>
        <dbReference type="ARBA" id="ARBA00022806"/>
    </source>
</evidence>
<comment type="catalytic activity">
    <reaction evidence="12">
        <text>Couples ATP hydrolysis with the unwinding of duplex DNA by translocating in the 3'-5' direction.</text>
        <dbReference type="EC" id="5.6.2.4"/>
    </reaction>
</comment>
<gene>
    <name evidence="12 14" type="primary">priA</name>
    <name evidence="14" type="ORF">MOST_18610</name>
</gene>
<dbReference type="InterPro" id="IPR041236">
    <property type="entry name" value="PriA_C"/>
</dbReference>
<dbReference type="Pfam" id="PF00271">
    <property type="entry name" value="Helicase_C"/>
    <property type="match status" value="1"/>
</dbReference>
<keyword evidence="9 12" id="KW-0238">DNA-binding</keyword>
<feature type="binding site" evidence="12">
    <location>
        <position position="552"/>
    </location>
    <ligand>
        <name>Zn(2+)</name>
        <dbReference type="ChEBI" id="CHEBI:29105"/>
        <label>2</label>
    </ligand>
</feature>
<keyword evidence="5 12" id="KW-0378">Hydrolase</keyword>
<comment type="function">
    <text evidence="12">Initiates the restart of stalled replication forks, which reloads the replicative helicase on sites other than the origin of replication. Recognizes and binds to abandoned replication forks and remodels them to uncover a helicase loading site. Promotes assembly of the primosome at these replication forks.</text>
</comment>
<dbReference type="PANTHER" id="PTHR30580">
    <property type="entry name" value="PRIMOSOMAL PROTEIN N"/>
    <property type="match status" value="1"/>
</dbReference>
<dbReference type="GO" id="GO:0016787">
    <property type="term" value="F:hydrolase activity"/>
    <property type="evidence" value="ECO:0007669"/>
    <property type="project" value="UniProtKB-KW"/>
</dbReference>
<dbReference type="Gene3D" id="3.40.50.300">
    <property type="entry name" value="P-loop containing nucleotide triphosphate hydrolases"/>
    <property type="match status" value="2"/>
</dbReference>
<dbReference type="Proteomes" id="UP000239430">
    <property type="component" value="Unassembled WGS sequence"/>
</dbReference>
<evidence type="ECO:0000256" key="2">
    <source>
        <dbReference type="ARBA" id="ARBA00022705"/>
    </source>
</evidence>
<dbReference type="Pfam" id="PF17764">
    <property type="entry name" value="PriA_3primeBD"/>
    <property type="match status" value="1"/>
</dbReference>
<keyword evidence="2 12" id="KW-0235">DNA replication</keyword>
<comment type="caution">
    <text evidence="14">The sequence shown here is derived from an EMBL/GenBank/DDBJ whole genome shotgun (WGS) entry which is preliminary data.</text>
</comment>
<evidence type="ECO:0000259" key="13">
    <source>
        <dbReference type="PROSITE" id="PS51192"/>
    </source>
</evidence>
<dbReference type="SMART" id="SM00487">
    <property type="entry name" value="DEXDc"/>
    <property type="match status" value="1"/>
</dbReference>
<dbReference type="NCBIfam" id="TIGR00595">
    <property type="entry name" value="priA"/>
    <property type="match status" value="1"/>
</dbReference>
<dbReference type="EMBL" id="PVXL01000046">
    <property type="protein sequence ID" value="PRR72151.1"/>
    <property type="molecule type" value="Genomic_DNA"/>
</dbReference>
<keyword evidence="1 12" id="KW-0639">Primosome</keyword>
<accession>A0A9X7J2B1</accession>
<feature type="domain" description="Helicase ATP-binding" evidence="13">
    <location>
        <begin position="295"/>
        <end position="461"/>
    </location>
</feature>
<dbReference type="RefSeq" id="WP_054938307.1">
    <property type="nucleotide sequence ID" value="NZ_PVXL01000046.1"/>
</dbReference>
<dbReference type="CDD" id="cd17929">
    <property type="entry name" value="DEXHc_priA"/>
    <property type="match status" value="1"/>
</dbReference>
<dbReference type="GO" id="GO:0006310">
    <property type="term" value="P:DNA recombination"/>
    <property type="evidence" value="ECO:0007669"/>
    <property type="project" value="InterPro"/>
</dbReference>
<dbReference type="EC" id="5.6.2.4" evidence="12"/>
<comment type="subunit">
    <text evidence="12">Component of the replication restart primosome.</text>
</comment>
<dbReference type="GO" id="GO:0005524">
    <property type="term" value="F:ATP binding"/>
    <property type="evidence" value="ECO:0007669"/>
    <property type="project" value="UniProtKB-UniRule"/>
</dbReference>
<dbReference type="PANTHER" id="PTHR30580:SF0">
    <property type="entry name" value="PRIMOSOMAL PROTEIN N"/>
    <property type="match status" value="1"/>
</dbReference>
<dbReference type="GO" id="GO:1990077">
    <property type="term" value="C:primosome complex"/>
    <property type="evidence" value="ECO:0007669"/>
    <property type="project" value="UniProtKB-UniRule"/>
</dbReference>
<dbReference type="GO" id="GO:0006269">
    <property type="term" value="P:DNA replication, synthesis of primer"/>
    <property type="evidence" value="ECO:0007669"/>
    <property type="project" value="UniProtKB-KW"/>
</dbReference>
<keyword evidence="6 12" id="KW-0347">Helicase</keyword>
<feature type="binding site" evidence="12">
    <location>
        <position position="549"/>
    </location>
    <ligand>
        <name>Zn(2+)</name>
        <dbReference type="ChEBI" id="CHEBI:29105"/>
        <label>2</label>
    </ligand>
</feature>
<keyword evidence="15" id="KW-1185">Reference proteome</keyword>
<dbReference type="CDD" id="cd18804">
    <property type="entry name" value="SF2_C_priA"/>
    <property type="match status" value="1"/>
</dbReference>
<evidence type="ECO:0000313" key="14">
    <source>
        <dbReference type="EMBL" id="PRR72151.1"/>
    </source>
</evidence>
<dbReference type="GO" id="GO:0043138">
    <property type="term" value="F:3'-5' DNA helicase activity"/>
    <property type="evidence" value="ECO:0007669"/>
    <property type="project" value="UniProtKB-EC"/>
</dbReference>
<dbReference type="SMART" id="SM00490">
    <property type="entry name" value="HELICc"/>
    <property type="match status" value="1"/>
</dbReference>
<keyword evidence="7 12" id="KW-0862">Zinc</keyword>
<dbReference type="InterPro" id="IPR027417">
    <property type="entry name" value="P-loop_NTPase"/>
</dbReference>
<protein>
    <recommendedName>
        <fullName evidence="12">Replication restart protein PriA</fullName>
    </recommendedName>
    <alternativeName>
        <fullName evidence="12">ATP-dependent DNA helicase PriA</fullName>
        <ecNumber evidence="12">5.6.2.4</ecNumber>
    </alternativeName>
    <alternativeName>
        <fullName evidence="12">DNA 3'-5' helicase PriA</fullName>
    </alternativeName>
</protein>
<reference evidence="14 15" key="1">
    <citation type="submission" date="2018-03" db="EMBL/GenBank/DDBJ databases">
        <title>Genome sequence of Moorella stamsii DSM 26217.</title>
        <authorList>
            <person name="Poehlein A."/>
            <person name="Daniel R."/>
        </authorList>
    </citation>
    <scope>NUCLEOTIDE SEQUENCE [LARGE SCALE GENOMIC DNA]</scope>
    <source>
        <strain evidence="15">DSM 26217</strain>
    </source>
</reference>
<feature type="binding site" evidence="12">
    <location>
        <position position="562"/>
    </location>
    <ligand>
        <name>Zn(2+)</name>
        <dbReference type="ChEBI" id="CHEBI:29105"/>
        <label>1</label>
    </ligand>
</feature>
<name>A0A9X7J2B1_9FIRM</name>
<dbReference type="HAMAP" id="MF_00983">
    <property type="entry name" value="PriA"/>
    <property type="match status" value="1"/>
</dbReference>
<comment type="similarity">
    <text evidence="12">Belongs to the helicase family. PriA subfamily.</text>
</comment>
<evidence type="ECO:0000256" key="1">
    <source>
        <dbReference type="ARBA" id="ARBA00022515"/>
    </source>
</evidence>
<evidence type="ECO:0000256" key="10">
    <source>
        <dbReference type="ARBA" id="ARBA00023235"/>
    </source>
</evidence>
<comment type="catalytic activity">
    <reaction evidence="11 12">
        <text>ATP + H2O = ADP + phosphate + H(+)</text>
        <dbReference type="Rhea" id="RHEA:13065"/>
        <dbReference type="ChEBI" id="CHEBI:15377"/>
        <dbReference type="ChEBI" id="CHEBI:15378"/>
        <dbReference type="ChEBI" id="CHEBI:30616"/>
        <dbReference type="ChEBI" id="CHEBI:43474"/>
        <dbReference type="ChEBI" id="CHEBI:456216"/>
        <dbReference type="EC" id="5.6.2.4"/>
    </reaction>
</comment>
<dbReference type="InterPro" id="IPR011545">
    <property type="entry name" value="DEAD/DEAH_box_helicase_dom"/>
</dbReference>
<evidence type="ECO:0000313" key="15">
    <source>
        <dbReference type="Proteomes" id="UP000239430"/>
    </source>
</evidence>
<keyword evidence="4 12" id="KW-0547">Nucleotide-binding</keyword>
<sequence>MANLLVEVAVNSAPGCARLPCWARMETITGTLTYQVPLELASQVKEGSLVLVTVGKQLATGVVVALPDKADRAGLKAIKAVLERDFLSPGMVELSRYLAERYLSPLAVALNTLLPPATGRRLERRWCWLPGAGGETEEALNLANCLPPPAGAVAAYLASRRVAGEGQLKQLGRRRELSEALASLKSHGLVREEWSWREAPRERRPRWVVPGEGVAAAIETLVKKAPRQAAILKDLRDGGPRPVTSFAAGGGYAALKLLEEQGLITITSLPPGDNKEICPEIKLNAAQEEAVAIINAALGRGGTFLLHGVTGSGKTEVYLRCAGEALAKGYQVLFLVPEHALIPQMVARLRQRLGDRVAVIHGDLPAGERATVWEQARRGEIQVITGSRSALFAPFPRLGLIVVDEEHAGSYKQDTAPRYDAREVAIKRGQLEGAVVVLGSATPSTESFYLARRGKIQLLQLPRRAGNVSLPRVEIVDLRAEFRAGHNGILSRRLEQGITAALAAGQQAILFLNRRGYAPHVLCRRCGHVPLCRHCAVALTYHQDGTLRCHYCGYVQKAGANCPVCGGTVVRLGSGTQRVEEEVRALWPGARILRADGDTTARKGQWEKIYRTFAAGQADILIGTQAITKGMDFPGVALVGVVNADLSLYQPDFRARERTFQLLTQVAGRAGRRTGEGEVIIQTYNPQDPAITLAATQDYHKFYEQEIAMRRNLSYPPFIKLVRLGFTGPDEARVIETAHEVAGLINNKGSKIQVLGPAPGYPSRVKDNYRWQLILKVPAWSRYKGHLAASLAAYRNRHDVRMIVDVGPINPW</sequence>
<dbReference type="InterPro" id="IPR001650">
    <property type="entry name" value="Helicase_C-like"/>
</dbReference>
<organism evidence="14 15">
    <name type="scientific">Neomoorella stamsii</name>
    <dbReference type="NCBI Taxonomy" id="1266720"/>
    <lineage>
        <taxon>Bacteria</taxon>
        <taxon>Bacillati</taxon>
        <taxon>Bacillota</taxon>
        <taxon>Clostridia</taxon>
        <taxon>Neomoorellales</taxon>
        <taxon>Neomoorellaceae</taxon>
        <taxon>Neomoorella</taxon>
    </lineage>
</organism>
<evidence type="ECO:0000256" key="4">
    <source>
        <dbReference type="ARBA" id="ARBA00022741"/>
    </source>
</evidence>
<dbReference type="InterPro" id="IPR041222">
    <property type="entry name" value="PriA_3primeBD"/>
</dbReference>
<evidence type="ECO:0000256" key="5">
    <source>
        <dbReference type="ARBA" id="ARBA00022801"/>
    </source>
</evidence>
<dbReference type="InterPro" id="IPR040498">
    <property type="entry name" value="PriA_CRR"/>
</dbReference>
<keyword evidence="8 12" id="KW-0067">ATP-binding</keyword>
<keyword evidence="10 12" id="KW-0413">Isomerase</keyword>
<dbReference type="GO" id="GO:0003677">
    <property type="term" value="F:DNA binding"/>
    <property type="evidence" value="ECO:0007669"/>
    <property type="project" value="UniProtKB-UniRule"/>
</dbReference>
<feature type="binding site" evidence="12">
    <location>
        <position position="532"/>
    </location>
    <ligand>
        <name>Zn(2+)</name>
        <dbReference type="ChEBI" id="CHEBI:29105"/>
        <label>2</label>
    </ligand>
</feature>
<dbReference type="InterPro" id="IPR005259">
    <property type="entry name" value="PriA"/>
</dbReference>
<feature type="binding site" evidence="12">
    <location>
        <position position="565"/>
    </location>
    <ligand>
        <name>Zn(2+)</name>
        <dbReference type="ChEBI" id="CHEBI:29105"/>
        <label>1</label>
    </ligand>
</feature>
<evidence type="ECO:0000256" key="9">
    <source>
        <dbReference type="ARBA" id="ARBA00023125"/>
    </source>
</evidence>
<evidence type="ECO:0000256" key="7">
    <source>
        <dbReference type="ARBA" id="ARBA00022833"/>
    </source>
</evidence>
<dbReference type="Pfam" id="PF18319">
    <property type="entry name" value="Zn_ribbon_PriA"/>
    <property type="match status" value="1"/>
</dbReference>
<dbReference type="Gene3D" id="3.40.1440.60">
    <property type="entry name" value="PriA, 3(prime) DNA-binding domain"/>
    <property type="match status" value="1"/>
</dbReference>
<dbReference type="GO" id="GO:0006270">
    <property type="term" value="P:DNA replication initiation"/>
    <property type="evidence" value="ECO:0007669"/>
    <property type="project" value="TreeGrafter"/>
</dbReference>
<evidence type="ECO:0000256" key="8">
    <source>
        <dbReference type="ARBA" id="ARBA00022840"/>
    </source>
</evidence>
<evidence type="ECO:0000256" key="11">
    <source>
        <dbReference type="ARBA" id="ARBA00048988"/>
    </source>
</evidence>
<dbReference type="AlphaFoldDB" id="A0A9X7J2B1"/>
<proteinExistence type="inferred from homology"/>
<dbReference type="InterPro" id="IPR014001">
    <property type="entry name" value="Helicase_ATP-bd"/>
</dbReference>
<dbReference type="InterPro" id="IPR042115">
    <property type="entry name" value="PriA_3primeBD_sf"/>
</dbReference>
<feature type="binding site" evidence="12">
    <location>
        <position position="535"/>
    </location>
    <ligand>
        <name>Zn(2+)</name>
        <dbReference type="ChEBI" id="CHEBI:29105"/>
        <label>2</label>
    </ligand>
</feature>
<dbReference type="SUPFAM" id="SSF52540">
    <property type="entry name" value="P-loop containing nucleoside triphosphate hydrolases"/>
    <property type="match status" value="2"/>
</dbReference>
<feature type="binding site" evidence="12">
    <location>
        <position position="523"/>
    </location>
    <ligand>
        <name>Zn(2+)</name>
        <dbReference type="ChEBI" id="CHEBI:29105"/>
        <label>1</label>
    </ligand>
</feature>
<dbReference type="FunFam" id="3.40.50.300:FF:000489">
    <property type="entry name" value="Primosome assembly protein PriA"/>
    <property type="match status" value="1"/>
</dbReference>
<evidence type="ECO:0000256" key="12">
    <source>
        <dbReference type="HAMAP-Rule" id="MF_00983"/>
    </source>
</evidence>
<evidence type="ECO:0000256" key="3">
    <source>
        <dbReference type="ARBA" id="ARBA00022723"/>
    </source>
</evidence>
<dbReference type="GO" id="GO:0006302">
    <property type="term" value="P:double-strand break repair"/>
    <property type="evidence" value="ECO:0007669"/>
    <property type="project" value="InterPro"/>
</dbReference>